<dbReference type="SUPFAM" id="SSF56784">
    <property type="entry name" value="HAD-like"/>
    <property type="match status" value="1"/>
</dbReference>
<evidence type="ECO:0000313" key="1">
    <source>
        <dbReference type="EMBL" id="KAB7523331.1"/>
    </source>
</evidence>
<reference evidence="1 2" key="1">
    <citation type="submission" date="2019-10" db="EMBL/GenBank/DDBJ databases">
        <title>Muricauda olearia CL-SS4 JCM15563 genome.</title>
        <authorList>
            <person name="Liu L."/>
        </authorList>
    </citation>
    <scope>NUCLEOTIDE SEQUENCE [LARGE SCALE GENOMIC DNA]</scope>
    <source>
        <strain evidence="1 2">CL-SS4</strain>
    </source>
</reference>
<accession>A0A6I1E369</accession>
<protein>
    <submittedName>
        <fullName evidence="1">HAD-IB family hydrolase</fullName>
    </submittedName>
</protein>
<sequence length="66" mass="7685">MTLAIFDLDNTLIGCDSDHLWGDWLVEKGIVDAQLYKETNDQFYVDYQHGRLDIMAYLRFSLNVLA</sequence>
<feature type="non-terminal residue" evidence="1">
    <location>
        <position position="66"/>
    </location>
</feature>
<dbReference type="AlphaFoldDB" id="A0A6I1E369"/>
<dbReference type="EMBL" id="WELG01000083">
    <property type="protein sequence ID" value="KAB7523331.1"/>
    <property type="molecule type" value="Genomic_DNA"/>
</dbReference>
<dbReference type="InterPro" id="IPR036412">
    <property type="entry name" value="HAD-like_sf"/>
</dbReference>
<proteinExistence type="predicted"/>
<evidence type="ECO:0000313" key="2">
    <source>
        <dbReference type="Proteomes" id="UP000429785"/>
    </source>
</evidence>
<dbReference type="RefSeq" id="WP_369126715.1">
    <property type="nucleotide sequence ID" value="NZ_WELG01000083.1"/>
</dbReference>
<dbReference type="Proteomes" id="UP000429785">
    <property type="component" value="Unassembled WGS sequence"/>
</dbReference>
<keyword evidence="1" id="KW-0378">Hydrolase</keyword>
<dbReference type="GO" id="GO:0016787">
    <property type="term" value="F:hydrolase activity"/>
    <property type="evidence" value="ECO:0007669"/>
    <property type="project" value="UniProtKB-KW"/>
</dbReference>
<comment type="caution">
    <text evidence="1">The sequence shown here is derived from an EMBL/GenBank/DDBJ whole genome shotgun (WGS) entry which is preliminary data.</text>
</comment>
<dbReference type="Gene3D" id="1.20.1440.100">
    <property type="entry name" value="SG protein - dephosphorylation function"/>
    <property type="match status" value="1"/>
</dbReference>
<name>A0A6I1E369_9FLAO</name>
<gene>
    <name evidence="1" type="ORF">F8C76_17990</name>
</gene>
<organism evidence="1 2">
    <name type="scientific">Flagellimonas olearia</name>
    <dbReference type="NCBI Taxonomy" id="552546"/>
    <lineage>
        <taxon>Bacteria</taxon>
        <taxon>Pseudomonadati</taxon>
        <taxon>Bacteroidota</taxon>
        <taxon>Flavobacteriia</taxon>
        <taxon>Flavobacteriales</taxon>
        <taxon>Flavobacteriaceae</taxon>
        <taxon>Flagellimonas</taxon>
    </lineage>
</organism>